<proteinExistence type="predicted"/>
<accession>A0AAE0ZZD8</accession>
<dbReference type="EMBL" id="JAWDGP010002984">
    <property type="protein sequence ID" value="KAK3778270.1"/>
    <property type="molecule type" value="Genomic_DNA"/>
</dbReference>
<organism evidence="1 2">
    <name type="scientific">Elysia crispata</name>
    <name type="common">lettuce slug</name>
    <dbReference type="NCBI Taxonomy" id="231223"/>
    <lineage>
        <taxon>Eukaryota</taxon>
        <taxon>Metazoa</taxon>
        <taxon>Spiralia</taxon>
        <taxon>Lophotrochozoa</taxon>
        <taxon>Mollusca</taxon>
        <taxon>Gastropoda</taxon>
        <taxon>Heterobranchia</taxon>
        <taxon>Euthyneura</taxon>
        <taxon>Panpulmonata</taxon>
        <taxon>Sacoglossa</taxon>
        <taxon>Placobranchoidea</taxon>
        <taxon>Plakobranchidae</taxon>
        <taxon>Elysia</taxon>
    </lineage>
</organism>
<dbReference type="AlphaFoldDB" id="A0AAE0ZZD8"/>
<keyword evidence="2" id="KW-1185">Reference proteome</keyword>
<name>A0AAE0ZZD8_9GAST</name>
<comment type="caution">
    <text evidence="1">The sequence shown here is derived from an EMBL/GenBank/DDBJ whole genome shotgun (WGS) entry which is preliminary data.</text>
</comment>
<reference evidence="1" key="1">
    <citation type="journal article" date="2023" name="G3 (Bethesda)">
        <title>A reference genome for the long-term kleptoplast-retaining sea slug Elysia crispata morphotype clarki.</title>
        <authorList>
            <person name="Eastman K.E."/>
            <person name="Pendleton A.L."/>
            <person name="Shaikh M.A."/>
            <person name="Suttiyut T."/>
            <person name="Ogas R."/>
            <person name="Tomko P."/>
            <person name="Gavelis G."/>
            <person name="Widhalm J.R."/>
            <person name="Wisecaver J.H."/>
        </authorList>
    </citation>
    <scope>NUCLEOTIDE SEQUENCE</scope>
    <source>
        <strain evidence="1">ECLA1</strain>
    </source>
</reference>
<gene>
    <name evidence="1" type="ORF">RRG08_060196</name>
</gene>
<dbReference type="Proteomes" id="UP001283361">
    <property type="component" value="Unassembled WGS sequence"/>
</dbReference>
<evidence type="ECO:0000313" key="1">
    <source>
        <dbReference type="EMBL" id="KAK3778270.1"/>
    </source>
</evidence>
<sequence length="308" mass="34639">MNGPIDAHNSFFCICQTQCVFIFLGSEQACCPIENTASTLMVLEAGLIDQIRKCTKSILAQLCRELGGMCVCQREGFEDGGMKTDKGKVRNVHLQESELVILVDGKEDWYSGKTIHGKEDWYSGKTIHGKEDWYSGKTIHGKEDWYSGKTIHGKEDWYRGKTIHGKEDWYSGKTIHGKEDWYRGKTIHGKEDWYSGKMTYGKELRGPVNLRPLQQAPRNLDQILHGGCFELHITRLFFISGNDKTGSKADPGSADGAGSAVVRRAMGDNVEYCLKNRTMITVFIKISPSYVLSKKEHMTAMTIRPPAT</sequence>
<evidence type="ECO:0000313" key="2">
    <source>
        <dbReference type="Proteomes" id="UP001283361"/>
    </source>
</evidence>
<protein>
    <submittedName>
        <fullName evidence="1">Uncharacterized protein</fullName>
    </submittedName>
</protein>